<evidence type="ECO:0000313" key="4">
    <source>
        <dbReference type="Proteomes" id="UP000477311"/>
    </source>
</evidence>
<proteinExistence type="predicted"/>
<dbReference type="InterPro" id="IPR036013">
    <property type="entry name" value="Band_7/SPFH_dom_sf"/>
</dbReference>
<keyword evidence="3" id="KW-0645">Protease</keyword>
<evidence type="ECO:0000259" key="2">
    <source>
        <dbReference type="Pfam" id="PF01145"/>
    </source>
</evidence>
<feature type="domain" description="Band 7" evidence="2">
    <location>
        <begin position="26"/>
        <end position="105"/>
    </location>
</feature>
<feature type="non-terminal residue" evidence="3">
    <location>
        <position position="107"/>
    </location>
</feature>
<keyword evidence="3" id="KW-0378">Hydrolase</keyword>
<sequence length="107" mass="12309">MKRPVVTLLVGAVLVVIFALLLFVFQVRQSEVAVVTTFGRPTRSITEPGAYLKWPWPIQRVYKFDRRIQVFEDKFTEGLTADNNNLLTAVYVGWRIANAEEFFPKFG</sequence>
<keyword evidence="4" id="KW-1185">Reference proteome</keyword>
<dbReference type="GO" id="GO:0016020">
    <property type="term" value="C:membrane"/>
    <property type="evidence" value="ECO:0007669"/>
    <property type="project" value="UniProtKB-SubCell"/>
</dbReference>
<dbReference type="InterPro" id="IPR001107">
    <property type="entry name" value="Band_7"/>
</dbReference>
<dbReference type="PANTHER" id="PTHR42911">
    <property type="entry name" value="MODULATOR OF FTSH PROTEASE HFLC"/>
    <property type="match status" value="1"/>
</dbReference>
<dbReference type="Pfam" id="PF01145">
    <property type="entry name" value="Band_7"/>
    <property type="match status" value="1"/>
</dbReference>
<reference evidence="3 4" key="1">
    <citation type="submission" date="2020-02" db="EMBL/GenBank/DDBJ databases">
        <title>Draft genome sequence of Limisphaera ngatamarikiensis NGM72.4T, a thermophilic Verrucomicrobia grouped in subdivision 3.</title>
        <authorList>
            <person name="Carere C.R."/>
            <person name="Steen J."/>
            <person name="Hugenholtz P."/>
            <person name="Stott M.B."/>
        </authorList>
    </citation>
    <scope>NUCLEOTIDE SEQUENCE [LARGE SCALE GENOMIC DNA]</scope>
    <source>
        <strain evidence="3 4">NGM72.4</strain>
    </source>
</reference>
<dbReference type="EMBL" id="JAAKYA010000032">
    <property type="protein sequence ID" value="NGO38854.1"/>
    <property type="molecule type" value="Genomic_DNA"/>
</dbReference>
<dbReference type="GO" id="GO:0008233">
    <property type="term" value="F:peptidase activity"/>
    <property type="evidence" value="ECO:0007669"/>
    <property type="project" value="UniProtKB-KW"/>
</dbReference>
<comment type="caution">
    <text evidence="3">The sequence shown here is derived from an EMBL/GenBank/DDBJ whole genome shotgun (WGS) entry which is preliminary data.</text>
</comment>
<dbReference type="RefSeq" id="WP_205880805.1">
    <property type="nucleotide sequence ID" value="NZ_JAAKYA010000032.1"/>
</dbReference>
<dbReference type="Proteomes" id="UP000477311">
    <property type="component" value="Unassembled WGS sequence"/>
</dbReference>
<gene>
    <name evidence="3" type="ORF">G4L39_05520</name>
</gene>
<protein>
    <submittedName>
        <fullName evidence="3">Protease modulator HflC</fullName>
    </submittedName>
</protein>
<name>A0A6M1RTW7_9BACT</name>
<accession>A0A6M1RTW7</accession>
<dbReference type="SUPFAM" id="SSF117892">
    <property type="entry name" value="Band 7/SPFH domain"/>
    <property type="match status" value="1"/>
</dbReference>
<dbReference type="AlphaFoldDB" id="A0A6M1RTW7"/>
<dbReference type="Gene3D" id="3.30.479.30">
    <property type="entry name" value="Band 7 domain"/>
    <property type="match status" value="1"/>
</dbReference>
<dbReference type="PANTHER" id="PTHR42911:SF1">
    <property type="entry name" value="MODULATOR OF FTSH PROTEASE HFLC"/>
    <property type="match status" value="1"/>
</dbReference>
<dbReference type="GO" id="GO:0006508">
    <property type="term" value="P:proteolysis"/>
    <property type="evidence" value="ECO:0007669"/>
    <property type="project" value="UniProtKB-KW"/>
</dbReference>
<organism evidence="3 4">
    <name type="scientific">Limisphaera ngatamarikiensis</name>
    <dbReference type="NCBI Taxonomy" id="1324935"/>
    <lineage>
        <taxon>Bacteria</taxon>
        <taxon>Pseudomonadati</taxon>
        <taxon>Verrucomicrobiota</taxon>
        <taxon>Verrucomicrobiia</taxon>
        <taxon>Limisphaerales</taxon>
        <taxon>Limisphaeraceae</taxon>
        <taxon>Limisphaera</taxon>
    </lineage>
</organism>
<comment type="subcellular location">
    <subcellularLocation>
        <location evidence="1">Membrane</location>
        <topology evidence="1">Single-pass membrane protein</topology>
    </subcellularLocation>
</comment>
<evidence type="ECO:0000313" key="3">
    <source>
        <dbReference type="EMBL" id="NGO38854.1"/>
    </source>
</evidence>
<evidence type="ECO:0000256" key="1">
    <source>
        <dbReference type="ARBA" id="ARBA00004167"/>
    </source>
</evidence>